<dbReference type="Pfam" id="PF01041">
    <property type="entry name" value="DegT_DnrJ_EryC1"/>
    <property type="match status" value="1"/>
</dbReference>
<dbReference type="EMBL" id="JAFHKR010000038">
    <property type="protein sequence ID" value="MBN3554009.1"/>
    <property type="molecule type" value="Genomic_DNA"/>
</dbReference>
<keyword evidence="1" id="KW-0032">Aminotransferase</keyword>
<comment type="caution">
    <text evidence="1">The sequence shown here is derived from an EMBL/GenBank/DDBJ whole genome shotgun (WGS) entry which is preliminary data.</text>
</comment>
<keyword evidence="1" id="KW-0808">Transferase</keyword>
<dbReference type="InterPro" id="IPR015424">
    <property type="entry name" value="PyrdxlP-dep_Trfase"/>
</dbReference>
<reference evidence="1 2" key="1">
    <citation type="submission" date="2021-01" db="EMBL/GenBank/DDBJ databases">
        <title>Genome Sequencing of Type Strains.</title>
        <authorList>
            <person name="Lemaire J.F."/>
            <person name="Inderbitzin P."/>
            <person name="Collins S.B."/>
            <person name="Wespe N."/>
            <person name="Knight-Connoni V."/>
        </authorList>
    </citation>
    <scope>NUCLEOTIDE SEQUENCE [LARGE SCALE GENOMIC DNA]</scope>
    <source>
        <strain evidence="1 2">DSM 23009</strain>
    </source>
</reference>
<evidence type="ECO:0000313" key="1">
    <source>
        <dbReference type="EMBL" id="MBN3554009.1"/>
    </source>
</evidence>
<keyword evidence="2" id="KW-1185">Reference proteome</keyword>
<sequence>MVYYVKPMHKQEAFSYLEFAESEFEVTNRLCDTILSLPMHPYLTEEEIDKVCNVINNFIK</sequence>
<dbReference type="Gene3D" id="3.90.1150.10">
    <property type="entry name" value="Aspartate Aminotransferase, domain 1"/>
    <property type="match status" value="1"/>
</dbReference>
<protein>
    <submittedName>
        <fullName evidence="1">DegT/DnrJ/EryC1/StrS aminotransferase family protein</fullName>
    </submittedName>
</protein>
<dbReference type="SUPFAM" id="SSF53383">
    <property type="entry name" value="PLP-dependent transferases"/>
    <property type="match status" value="1"/>
</dbReference>
<gene>
    <name evidence="1" type="ORF">JYA63_07020</name>
</gene>
<evidence type="ECO:0000313" key="2">
    <source>
        <dbReference type="Proteomes" id="UP001296923"/>
    </source>
</evidence>
<name>A0ABS2ZPR0_9BACL</name>
<dbReference type="GO" id="GO:0008483">
    <property type="term" value="F:transaminase activity"/>
    <property type="evidence" value="ECO:0007669"/>
    <property type="project" value="UniProtKB-KW"/>
</dbReference>
<organism evidence="1 2">
    <name type="scientific">Fictibacillus nanhaiensis</name>
    <dbReference type="NCBI Taxonomy" id="742169"/>
    <lineage>
        <taxon>Bacteria</taxon>
        <taxon>Bacillati</taxon>
        <taxon>Bacillota</taxon>
        <taxon>Bacilli</taxon>
        <taxon>Bacillales</taxon>
        <taxon>Fictibacillaceae</taxon>
        <taxon>Fictibacillus</taxon>
    </lineage>
</organism>
<proteinExistence type="predicted"/>
<dbReference type="InterPro" id="IPR000653">
    <property type="entry name" value="DegT/StrS_aminotransferase"/>
</dbReference>
<accession>A0ABS2ZPR0</accession>
<dbReference type="Proteomes" id="UP001296923">
    <property type="component" value="Unassembled WGS sequence"/>
</dbReference>
<dbReference type="InterPro" id="IPR015422">
    <property type="entry name" value="PyrdxlP-dep_Trfase_small"/>
</dbReference>